<dbReference type="InterPro" id="IPR019587">
    <property type="entry name" value="Polyketide_cyclase/dehydratase"/>
</dbReference>
<gene>
    <name evidence="1" type="ORF">NCTC9935_00041</name>
</gene>
<dbReference type="InterPro" id="IPR023393">
    <property type="entry name" value="START-like_dom_sf"/>
</dbReference>
<protein>
    <submittedName>
        <fullName evidence="1">Polyketide cyclase / dehydrase and lipid transport</fullName>
    </submittedName>
</protein>
<dbReference type="OrthoDB" id="3267921at2"/>
<dbReference type="EMBL" id="UAPR01000001">
    <property type="protein sequence ID" value="SPT54501.1"/>
    <property type="molecule type" value="Genomic_DNA"/>
</dbReference>
<evidence type="ECO:0000313" key="1">
    <source>
        <dbReference type="EMBL" id="SPT54501.1"/>
    </source>
</evidence>
<keyword evidence="2" id="KW-1185">Reference proteome</keyword>
<dbReference type="Proteomes" id="UP000250192">
    <property type="component" value="Unassembled WGS sequence"/>
</dbReference>
<accession>A0A2X0VL53</accession>
<dbReference type="AlphaFoldDB" id="A0A2X0VL53"/>
<name>A0A2X0VL53_9ACTO</name>
<proteinExistence type="predicted"/>
<sequence length="141" mass="16890">MGRVRVVYEDDLPWPVSQAWQVVTDVDQWRWRSDLERCERVGEHDFVEYPKGGKPIRFTTVRRQEERLWEFSIDGDTLEGCWRGVFVPAGSGCRLRFTEDVDVRGRFVPRWVARLFLRSYQARYFRDLRAELRRRYGEAGA</sequence>
<dbReference type="SUPFAM" id="SSF55961">
    <property type="entry name" value="Bet v1-like"/>
    <property type="match status" value="1"/>
</dbReference>
<dbReference type="Gene3D" id="3.30.530.20">
    <property type="match status" value="1"/>
</dbReference>
<dbReference type="GeneID" id="93757718"/>
<organism evidence="1 2">
    <name type="scientific">Schaalia odontolytica</name>
    <dbReference type="NCBI Taxonomy" id="1660"/>
    <lineage>
        <taxon>Bacteria</taxon>
        <taxon>Bacillati</taxon>
        <taxon>Actinomycetota</taxon>
        <taxon>Actinomycetes</taxon>
        <taxon>Actinomycetales</taxon>
        <taxon>Actinomycetaceae</taxon>
        <taxon>Schaalia</taxon>
    </lineage>
</organism>
<dbReference type="Pfam" id="PF10604">
    <property type="entry name" value="Polyketide_cyc2"/>
    <property type="match status" value="1"/>
</dbReference>
<dbReference type="RefSeq" id="WP_111822672.1">
    <property type="nucleotide sequence ID" value="NZ_CBDERX010000039.1"/>
</dbReference>
<reference evidence="1 2" key="1">
    <citation type="submission" date="2018-06" db="EMBL/GenBank/DDBJ databases">
        <authorList>
            <consortium name="Pathogen Informatics"/>
            <person name="Doyle S."/>
        </authorList>
    </citation>
    <scope>NUCLEOTIDE SEQUENCE [LARGE SCALE GENOMIC DNA]</scope>
    <source>
        <strain evidence="1 2">NCTC9935</strain>
    </source>
</reference>
<evidence type="ECO:0000313" key="2">
    <source>
        <dbReference type="Proteomes" id="UP000250192"/>
    </source>
</evidence>